<evidence type="ECO:0000256" key="1">
    <source>
        <dbReference type="ARBA" id="ARBA00004413"/>
    </source>
</evidence>
<keyword evidence="4" id="KW-0963">Cytoplasm</keyword>
<organism evidence="13 14">
    <name type="scientific">Candidatus Phytoplasma bonamiae</name>
    <dbReference type="NCBI Taxonomy" id="2982626"/>
    <lineage>
        <taxon>Bacteria</taxon>
        <taxon>Bacillati</taxon>
        <taxon>Mycoplasmatota</taxon>
        <taxon>Mollicutes</taxon>
        <taxon>Acholeplasmatales</taxon>
        <taxon>Acholeplasmataceae</taxon>
        <taxon>Candidatus Phytoplasma</taxon>
        <taxon>16SrII (Peanut WB group)</taxon>
    </lineage>
</organism>
<gene>
    <name evidence="13" type="primary">ftsY</name>
    <name evidence="13" type="ORF">OC701_01905</name>
</gene>
<evidence type="ECO:0000313" key="14">
    <source>
        <dbReference type="Proteomes" id="UP001170683"/>
    </source>
</evidence>
<evidence type="ECO:0000259" key="11">
    <source>
        <dbReference type="SMART" id="SM00382"/>
    </source>
</evidence>
<dbReference type="InterPro" id="IPR000897">
    <property type="entry name" value="SRP54_GTPase_dom"/>
</dbReference>
<dbReference type="InterPro" id="IPR004390">
    <property type="entry name" value="SR_rcpt_FtsY"/>
</dbReference>
<evidence type="ECO:0000256" key="9">
    <source>
        <dbReference type="ARBA" id="ARBA00023170"/>
    </source>
</evidence>
<dbReference type="Gene3D" id="1.20.120.140">
    <property type="entry name" value="Signal recognition particle SRP54, nucleotide-binding domain"/>
    <property type="match status" value="1"/>
</dbReference>
<dbReference type="InterPro" id="IPR003593">
    <property type="entry name" value="AAA+_ATPase"/>
</dbReference>
<evidence type="ECO:0000256" key="2">
    <source>
        <dbReference type="ARBA" id="ARBA00008531"/>
    </source>
</evidence>
<dbReference type="Gene3D" id="3.40.50.300">
    <property type="entry name" value="P-loop containing nucleotide triphosphate hydrolases"/>
    <property type="match status" value="1"/>
</dbReference>
<dbReference type="InterPro" id="IPR036225">
    <property type="entry name" value="SRP/SRP_N"/>
</dbReference>
<dbReference type="SUPFAM" id="SSF52540">
    <property type="entry name" value="P-loop containing nucleoside triphosphate hydrolases"/>
    <property type="match status" value="1"/>
</dbReference>
<dbReference type="SUPFAM" id="SSF47364">
    <property type="entry name" value="Domain of the SRP/SRP receptor G-proteins"/>
    <property type="match status" value="1"/>
</dbReference>
<reference evidence="13 14" key="1">
    <citation type="journal article" date="2023" name="Int. J. Syst. Evol. Microbiol.">
        <title>The observation of taxonomic boundaries for the 16SrII and 16SrXXV phytoplasmas using genome-based delimitation.</title>
        <authorList>
            <person name="Rodrigues Jardim B."/>
            <person name="Tran-Nguyen L.T.T."/>
            <person name="Gambley C."/>
            <person name="Al-Sadi A.M."/>
            <person name="Al-Subhi A.M."/>
            <person name="Foissac X."/>
            <person name="Salar P."/>
            <person name="Cai H."/>
            <person name="Yang J.Y."/>
            <person name="Davis R."/>
            <person name="Jones L."/>
            <person name="Rodoni B."/>
            <person name="Constable F.E."/>
        </authorList>
    </citation>
    <scope>NUCLEOTIDE SEQUENCE [LARGE SCALE GENOMIC DNA]</scope>
    <source>
        <strain evidence="13">BAWM-225</strain>
    </source>
</reference>
<comment type="caution">
    <text evidence="13">The sequence shown here is derived from an EMBL/GenBank/DDBJ whole genome shotgun (WGS) entry which is preliminary data.</text>
</comment>
<sequence length="319" mass="36468">MFNFFKKIFQEKIQKKKNFFANLNTLQEEQISEWAKKIKLKNKLTENLLDELKILLIKSDLGIESTQNLISQMHKNISSEILSQPKYFLNFLRDQFLLFYNSNNAKNVKSNILTQKPQVYLFVGVNGSGKTTTIGKLATKLTEKNQKVLLIAADTFRTGAVEQLKSWSNISKSIFFSKANSQPASVIFEGLKYGENQNSDIILCDTSGRLQNKDNLMKELAKIDRVIKKYNPQAPHEIFLILDAMTGQEALKQVESFNKLISVTSVILTKFDHFSKGGLILAIKHLYQLETKYIGVGEKSNDLLEFDIQNYVNCLFENS</sequence>
<name>A0ABT9D7V5_9MOLU</name>
<dbReference type="SMART" id="SM00962">
    <property type="entry name" value="SRP54"/>
    <property type="match status" value="1"/>
</dbReference>
<comment type="similarity">
    <text evidence="2">Belongs to the GTP-binding SRP family.</text>
</comment>
<evidence type="ECO:0000256" key="5">
    <source>
        <dbReference type="ARBA" id="ARBA00022741"/>
    </source>
</evidence>
<keyword evidence="8" id="KW-0472">Membrane</keyword>
<dbReference type="Proteomes" id="UP001170683">
    <property type="component" value="Unassembled WGS sequence"/>
</dbReference>
<evidence type="ECO:0000256" key="6">
    <source>
        <dbReference type="ARBA" id="ARBA00022801"/>
    </source>
</evidence>
<evidence type="ECO:0000256" key="4">
    <source>
        <dbReference type="ARBA" id="ARBA00022490"/>
    </source>
</evidence>
<dbReference type="InterPro" id="IPR013822">
    <property type="entry name" value="Signal_recog_particl_SRP54_hlx"/>
</dbReference>
<dbReference type="PANTHER" id="PTHR43134">
    <property type="entry name" value="SIGNAL RECOGNITION PARTICLE RECEPTOR SUBUNIT ALPHA"/>
    <property type="match status" value="1"/>
</dbReference>
<dbReference type="EMBL" id="JAOSIQ010000019">
    <property type="protein sequence ID" value="MDO8064214.1"/>
    <property type="molecule type" value="Genomic_DNA"/>
</dbReference>
<dbReference type="PANTHER" id="PTHR43134:SF1">
    <property type="entry name" value="SIGNAL RECOGNITION PARTICLE RECEPTOR SUBUNIT ALPHA"/>
    <property type="match status" value="1"/>
</dbReference>
<keyword evidence="6" id="KW-0378">Hydrolase</keyword>
<evidence type="ECO:0000256" key="10">
    <source>
        <dbReference type="ARBA" id="ARBA00048027"/>
    </source>
</evidence>
<evidence type="ECO:0000256" key="3">
    <source>
        <dbReference type="ARBA" id="ARBA00022475"/>
    </source>
</evidence>
<keyword evidence="7" id="KW-0342">GTP-binding</keyword>
<dbReference type="Pfam" id="PF00448">
    <property type="entry name" value="SRP54"/>
    <property type="match status" value="1"/>
</dbReference>
<evidence type="ECO:0000313" key="13">
    <source>
        <dbReference type="EMBL" id="MDO8064214.1"/>
    </source>
</evidence>
<keyword evidence="3" id="KW-1003">Cell membrane</keyword>
<dbReference type="InterPro" id="IPR027417">
    <property type="entry name" value="P-loop_NTPase"/>
</dbReference>
<dbReference type="RefSeq" id="WP_304514411.1">
    <property type="nucleotide sequence ID" value="NZ_JAOSIQ010000019.1"/>
</dbReference>
<proteinExistence type="inferred from homology"/>
<evidence type="ECO:0000259" key="12">
    <source>
        <dbReference type="SMART" id="SM00962"/>
    </source>
</evidence>
<protein>
    <submittedName>
        <fullName evidence="13">Signal recognition particle-docking protein FtsY</fullName>
    </submittedName>
</protein>
<comment type="catalytic activity">
    <reaction evidence="10">
        <text>GTP + H2O = GDP + phosphate + H(+)</text>
        <dbReference type="Rhea" id="RHEA:19669"/>
        <dbReference type="ChEBI" id="CHEBI:15377"/>
        <dbReference type="ChEBI" id="CHEBI:15378"/>
        <dbReference type="ChEBI" id="CHEBI:37565"/>
        <dbReference type="ChEBI" id="CHEBI:43474"/>
        <dbReference type="ChEBI" id="CHEBI:58189"/>
        <dbReference type="EC" id="3.6.5.4"/>
    </reaction>
</comment>
<dbReference type="Pfam" id="PF02881">
    <property type="entry name" value="SRP54_N"/>
    <property type="match status" value="1"/>
</dbReference>
<evidence type="ECO:0000256" key="7">
    <source>
        <dbReference type="ARBA" id="ARBA00023134"/>
    </source>
</evidence>
<dbReference type="NCBIfam" id="TIGR00064">
    <property type="entry name" value="ftsY"/>
    <property type="match status" value="1"/>
</dbReference>
<evidence type="ECO:0000256" key="8">
    <source>
        <dbReference type="ARBA" id="ARBA00023136"/>
    </source>
</evidence>
<keyword evidence="9" id="KW-0675">Receptor</keyword>
<dbReference type="SMART" id="SM00382">
    <property type="entry name" value="AAA"/>
    <property type="match status" value="1"/>
</dbReference>
<accession>A0ABT9D7V5</accession>
<feature type="domain" description="AAA+ ATPase" evidence="11">
    <location>
        <begin position="116"/>
        <end position="262"/>
    </location>
</feature>
<keyword evidence="14" id="KW-1185">Reference proteome</keyword>
<dbReference type="InterPro" id="IPR042101">
    <property type="entry name" value="SRP54_N_sf"/>
</dbReference>
<feature type="domain" description="SRP54-type proteins GTP-binding" evidence="12">
    <location>
        <begin position="117"/>
        <end position="317"/>
    </location>
</feature>
<keyword evidence="5" id="KW-0547">Nucleotide-binding</keyword>
<comment type="subcellular location">
    <subcellularLocation>
        <location evidence="1">Cell membrane</location>
        <topology evidence="1">Peripheral membrane protein</topology>
        <orientation evidence="1">Cytoplasmic side</orientation>
    </subcellularLocation>
</comment>